<gene>
    <name evidence="1" type="ORF">H8S84_01195</name>
</gene>
<proteinExistence type="predicted"/>
<dbReference type="AlphaFoldDB" id="A0A923N3A3"/>
<name>A0A923N3A3_9BACT</name>
<protein>
    <recommendedName>
        <fullName evidence="3">Outer membrane protein beta-barrel domain-containing protein</fullName>
    </recommendedName>
</protein>
<organism evidence="1 2">
    <name type="scientific">Pontibacter cellulosilyticus</name>
    <dbReference type="NCBI Taxonomy" id="1720253"/>
    <lineage>
        <taxon>Bacteria</taxon>
        <taxon>Pseudomonadati</taxon>
        <taxon>Bacteroidota</taxon>
        <taxon>Cytophagia</taxon>
        <taxon>Cytophagales</taxon>
        <taxon>Hymenobacteraceae</taxon>
        <taxon>Pontibacter</taxon>
    </lineage>
</organism>
<reference evidence="1" key="1">
    <citation type="submission" date="2020-08" db="EMBL/GenBank/DDBJ databases">
        <title>Pontibacter sp. SD6 16S ribosomal RNA gene Genome sequencing and assembly.</title>
        <authorList>
            <person name="Kang M."/>
        </authorList>
    </citation>
    <scope>NUCLEOTIDE SEQUENCE</scope>
    <source>
        <strain evidence="1">SD6</strain>
    </source>
</reference>
<evidence type="ECO:0008006" key="3">
    <source>
        <dbReference type="Google" id="ProtNLM"/>
    </source>
</evidence>
<comment type="caution">
    <text evidence="1">The sequence shown here is derived from an EMBL/GenBank/DDBJ whole genome shotgun (WGS) entry which is preliminary data.</text>
</comment>
<evidence type="ECO:0000313" key="1">
    <source>
        <dbReference type="EMBL" id="MBC5991446.1"/>
    </source>
</evidence>
<dbReference type="EMBL" id="JACRVF010000001">
    <property type="protein sequence ID" value="MBC5991446.1"/>
    <property type="molecule type" value="Genomic_DNA"/>
</dbReference>
<dbReference type="Proteomes" id="UP000603640">
    <property type="component" value="Unassembled WGS sequence"/>
</dbReference>
<sequence length="189" mass="21136">MPTGPPTPVQENKPKTKEKPVVVQIPQEAVQQEELEFLDRLYFGGSFGLQFGNYTNISLLPILGYKITPKFSVGPGIVYHFIRSGGQTFQNFGGKVFAQHEVLGGIVNDGSLLVHAEYEVLSHENYWRTTNGSFELSRRIVYTPLAGVGYRQSAGRASFDLLLLYNFNDTDSPYSNPVIRAGFNIPFRK</sequence>
<evidence type="ECO:0000313" key="2">
    <source>
        <dbReference type="Proteomes" id="UP000603640"/>
    </source>
</evidence>
<keyword evidence="2" id="KW-1185">Reference proteome</keyword>
<accession>A0A923N3A3</accession>